<dbReference type="RefSeq" id="WP_186975309.1">
    <property type="nucleotide sequence ID" value="NZ_JACOOH010000002.1"/>
</dbReference>
<dbReference type="InterPro" id="IPR005077">
    <property type="entry name" value="Peptidase_C11"/>
</dbReference>
<dbReference type="Proteomes" id="UP000646484">
    <property type="component" value="Unassembled WGS sequence"/>
</dbReference>
<dbReference type="PANTHER" id="PTHR37835">
    <property type="entry name" value="ALPHA-CLOSTRIPAIN"/>
    <property type="match status" value="1"/>
</dbReference>
<dbReference type="Gene3D" id="3.40.50.11970">
    <property type="match status" value="1"/>
</dbReference>
<dbReference type="EMBL" id="JACOOH010000002">
    <property type="protein sequence ID" value="MBC5620585.1"/>
    <property type="molecule type" value="Genomic_DNA"/>
</dbReference>
<protein>
    <recommendedName>
        <fullName evidence="3">Clostripain</fullName>
    </recommendedName>
</protein>
<dbReference type="PANTHER" id="PTHR37835:SF1">
    <property type="entry name" value="ALPHA-CLOSTRIPAIN"/>
    <property type="match status" value="1"/>
</dbReference>
<evidence type="ECO:0000313" key="1">
    <source>
        <dbReference type="EMBL" id="MBC5620585.1"/>
    </source>
</evidence>
<reference evidence="1 2" key="1">
    <citation type="submission" date="2020-08" db="EMBL/GenBank/DDBJ databases">
        <title>Genome public.</title>
        <authorList>
            <person name="Liu C."/>
            <person name="Sun Q."/>
        </authorList>
    </citation>
    <scope>NUCLEOTIDE SEQUENCE [LARGE SCALE GENOMIC DNA]</scope>
    <source>
        <strain evidence="1 2">NSJ-56</strain>
    </source>
</reference>
<comment type="caution">
    <text evidence="1">The sequence shown here is derived from an EMBL/GenBank/DDBJ whole genome shotgun (WGS) entry which is preliminary data.</text>
</comment>
<gene>
    <name evidence="1" type="ORF">H8S64_05690</name>
</gene>
<evidence type="ECO:0008006" key="3">
    <source>
        <dbReference type="Google" id="ProtNLM"/>
    </source>
</evidence>
<organism evidence="1 2">
    <name type="scientific">Butyricimonas hominis</name>
    <dbReference type="NCBI Taxonomy" id="2763032"/>
    <lineage>
        <taxon>Bacteria</taxon>
        <taxon>Pseudomonadati</taxon>
        <taxon>Bacteroidota</taxon>
        <taxon>Bacteroidia</taxon>
        <taxon>Bacteroidales</taxon>
        <taxon>Odoribacteraceae</taxon>
        <taxon>Butyricimonas</taxon>
    </lineage>
</organism>
<dbReference type="PROSITE" id="PS51257">
    <property type="entry name" value="PROKAR_LIPOPROTEIN"/>
    <property type="match status" value="1"/>
</dbReference>
<dbReference type="Pfam" id="PF03415">
    <property type="entry name" value="Peptidase_C11"/>
    <property type="match status" value="1"/>
</dbReference>
<evidence type="ECO:0000313" key="2">
    <source>
        <dbReference type="Proteomes" id="UP000646484"/>
    </source>
</evidence>
<sequence length="399" mass="45990">MRLKSRYFIQYILCVAFFFMVSCEKDENEPEKVRTLMVYLVGEGDVTISNHLKNNIKDMAGAWKKGYKGDIVIYYDANGAAPQLLTFKIKNGVAEQEILRTYDDDLNSADPATLQKVIGDMQSLYPSDSYGIIFGGHASGWLLLSAEARSIQSDSFWDNPISRSFADKKFGKGMDIREMAKIIPAEGVDFILFDACMMSSVEALYEFRYKTKYIIACPTETQIQGFPYSDVMSYFWGKGADLERDLKNVCETYYEYYNTYNDKLHFGSIALINTAELDNLYNLTRQLLCGRASEAAKIGSSEVICIPWTVNRYDMFFDLRDYVRYMSSDQSFRNIYDKQLAKVVLYHAFTESFYNNPISADKYCGITTYIPLERYDWRERTAAYWKFPWAGVYGKDATE</sequence>
<accession>A0ABR7CY26</accession>
<keyword evidence="2" id="KW-1185">Reference proteome</keyword>
<name>A0ABR7CY26_9BACT</name>
<proteinExistence type="predicted"/>